<accession>A0A645IYG5</accession>
<protein>
    <submittedName>
        <fullName evidence="1">Uncharacterized protein</fullName>
    </submittedName>
</protein>
<organism evidence="1">
    <name type="scientific">bioreactor metagenome</name>
    <dbReference type="NCBI Taxonomy" id="1076179"/>
    <lineage>
        <taxon>unclassified sequences</taxon>
        <taxon>metagenomes</taxon>
        <taxon>ecological metagenomes</taxon>
    </lineage>
</organism>
<evidence type="ECO:0000313" key="1">
    <source>
        <dbReference type="EMBL" id="MPN55902.1"/>
    </source>
</evidence>
<name>A0A645IYG5_9ZZZZ</name>
<proteinExistence type="predicted"/>
<reference evidence="1" key="1">
    <citation type="submission" date="2019-08" db="EMBL/GenBank/DDBJ databases">
        <authorList>
            <person name="Kucharzyk K."/>
            <person name="Murdoch R.W."/>
            <person name="Higgins S."/>
            <person name="Loffler F."/>
        </authorList>
    </citation>
    <scope>NUCLEOTIDE SEQUENCE</scope>
</reference>
<dbReference type="EMBL" id="VSSQ01125646">
    <property type="protein sequence ID" value="MPN55902.1"/>
    <property type="molecule type" value="Genomic_DNA"/>
</dbReference>
<gene>
    <name evidence="1" type="ORF">SDC9_203586</name>
</gene>
<dbReference type="AlphaFoldDB" id="A0A645IYG5"/>
<sequence length="95" mass="10015">MLDGDHVVVAVHPKRTQDILPYAVIMAVAHGAENPAPFRLGAIMTQIQHAVLGGIVCVDLCILGMKEINGFPKDTDGGHRVNPLPEQVAGVKIGA</sequence>
<comment type="caution">
    <text evidence="1">The sequence shown here is derived from an EMBL/GenBank/DDBJ whole genome shotgun (WGS) entry which is preliminary data.</text>
</comment>